<keyword evidence="2" id="KW-1185">Reference proteome</keyword>
<dbReference type="HOGENOM" id="CLU_158573_0_0_9"/>
<evidence type="ECO:0000313" key="2">
    <source>
        <dbReference type="Proteomes" id="UP000003671"/>
    </source>
</evidence>
<sequence length="131" mass="14999">MDLSGFKKLEIIAGEPFMSITDHATAFNQNAVIKLGCPEKVCLLFNYETKQLAIQPSDKDDTKAISFMKPGRDAAKGARFNSKDLQYSLARQMDWDIDHYIYRINGTYYEENNVMVFDLTTAKKSSKRSRK</sequence>
<name>C9KPH8_9FIRM</name>
<accession>C9KPH8</accession>
<comment type="caution">
    <text evidence="1">The sequence shown here is derived from an EMBL/GenBank/DDBJ whole genome shotgun (WGS) entry which is preliminary data.</text>
</comment>
<dbReference type="eggNOG" id="ENOG5033NY0">
    <property type="taxonomic scope" value="Bacteria"/>
</dbReference>
<organism evidence="1 2">
    <name type="scientific">Mitsuokella multacida DSM 20544</name>
    <dbReference type="NCBI Taxonomy" id="500635"/>
    <lineage>
        <taxon>Bacteria</taxon>
        <taxon>Bacillati</taxon>
        <taxon>Bacillota</taxon>
        <taxon>Negativicutes</taxon>
        <taxon>Selenomonadales</taxon>
        <taxon>Selenomonadaceae</taxon>
        <taxon>Mitsuokella</taxon>
    </lineage>
</organism>
<dbReference type="Proteomes" id="UP000003671">
    <property type="component" value="Unassembled WGS sequence"/>
</dbReference>
<dbReference type="GeneID" id="93482082"/>
<protein>
    <submittedName>
        <fullName evidence="1">Uncharacterized protein</fullName>
    </submittedName>
</protein>
<reference evidence="1" key="1">
    <citation type="submission" date="2009-09" db="EMBL/GenBank/DDBJ databases">
        <authorList>
            <person name="Weinstock G."/>
            <person name="Sodergren E."/>
            <person name="Clifton S."/>
            <person name="Fulton L."/>
            <person name="Fulton B."/>
            <person name="Courtney L."/>
            <person name="Fronick C."/>
            <person name="Harrison M."/>
            <person name="Strong C."/>
            <person name="Farmer C."/>
            <person name="Delahaunty K."/>
            <person name="Markovic C."/>
            <person name="Hall O."/>
            <person name="Minx P."/>
            <person name="Tomlinson C."/>
            <person name="Mitreva M."/>
            <person name="Nelson J."/>
            <person name="Hou S."/>
            <person name="Wollam A."/>
            <person name="Pepin K.H."/>
            <person name="Johnson M."/>
            <person name="Bhonagiri V."/>
            <person name="Nash W.E."/>
            <person name="Warren W."/>
            <person name="Chinwalla A."/>
            <person name="Mardis E.R."/>
            <person name="Wilson R.K."/>
        </authorList>
    </citation>
    <scope>NUCLEOTIDE SEQUENCE [LARGE SCALE GENOMIC DNA]</scope>
    <source>
        <strain evidence="1">DSM 20544</strain>
    </source>
</reference>
<dbReference type="EMBL" id="ABWK02000020">
    <property type="protein sequence ID" value="EEX68133.1"/>
    <property type="molecule type" value="Genomic_DNA"/>
</dbReference>
<dbReference type="AlphaFoldDB" id="C9KPH8"/>
<dbReference type="STRING" id="500635.MITSMUL_05135"/>
<evidence type="ECO:0000313" key="1">
    <source>
        <dbReference type="EMBL" id="EEX68133.1"/>
    </source>
</evidence>
<dbReference type="RefSeq" id="WP_005842219.1">
    <property type="nucleotide sequence ID" value="NZ_GG697142.2"/>
</dbReference>
<proteinExistence type="predicted"/>
<gene>
    <name evidence="1" type="ORF">MITSMUL_05135</name>
</gene>